<dbReference type="HOGENOM" id="CLU_2672944_0_0_1"/>
<gene>
    <name evidence="1" type="ORF">UREG_01939</name>
</gene>
<dbReference type="GeneID" id="8441701"/>
<dbReference type="AlphaFoldDB" id="C4JJY2"/>
<dbReference type="KEGG" id="ure:UREG_01939"/>
<organism evidence="1 2">
    <name type="scientific">Uncinocarpus reesii (strain UAMH 1704)</name>
    <dbReference type="NCBI Taxonomy" id="336963"/>
    <lineage>
        <taxon>Eukaryota</taxon>
        <taxon>Fungi</taxon>
        <taxon>Dikarya</taxon>
        <taxon>Ascomycota</taxon>
        <taxon>Pezizomycotina</taxon>
        <taxon>Eurotiomycetes</taxon>
        <taxon>Eurotiomycetidae</taxon>
        <taxon>Onygenales</taxon>
        <taxon>Onygenaceae</taxon>
        <taxon>Uncinocarpus</taxon>
    </lineage>
</organism>
<dbReference type="EMBL" id="CH476615">
    <property type="protein sequence ID" value="EEP77090.1"/>
    <property type="molecule type" value="Genomic_DNA"/>
</dbReference>
<evidence type="ECO:0000313" key="1">
    <source>
        <dbReference type="EMBL" id="EEP77090.1"/>
    </source>
</evidence>
<dbReference type="InParanoid" id="C4JJY2"/>
<dbReference type="RefSeq" id="XP_002542423.1">
    <property type="nucleotide sequence ID" value="XM_002542377.1"/>
</dbReference>
<name>C4JJY2_UNCRE</name>
<protein>
    <submittedName>
        <fullName evidence="1">Uncharacterized protein</fullName>
    </submittedName>
</protein>
<reference evidence="2" key="1">
    <citation type="journal article" date="2009" name="Genome Res.">
        <title>Comparative genomic analyses of the human fungal pathogens Coccidioides and their relatives.</title>
        <authorList>
            <person name="Sharpton T.J."/>
            <person name="Stajich J.E."/>
            <person name="Rounsley S.D."/>
            <person name="Gardner M.J."/>
            <person name="Wortman J.R."/>
            <person name="Jordar V.S."/>
            <person name="Maiti R."/>
            <person name="Kodira C.D."/>
            <person name="Neafsey D.E."/>
            <person name="Zeng Q."/>
            <person name="Hung C.-Y."/>
            <person name="McMahan C."/>
            <person name="Muszewska A."/>
            <person name="Grynberg M."/>
            <person name="Mandel M.A."/>
            <person name="Kellner E.M."/>
            <person name="Barker B.M."/>
            <person name="Galgiani J.N."/>
            <person name="Orbach M.J."/>
            <person name="Kirkland T.N."/>
            <person name="Cole G.T."/>
            <person name="Henn M.R."/>
            <person name="Birren B.W."/>
            <person name="Taylor J.W."/>
        </authorList>
    </citation>
    <scope>NUCLEOTIDE SEQUENCE [LARGE SCALE GENOMIC DNA]</scope>
    <source>
        <strain evidence="2">UAMH 1704</strain>
    </source>
</reference>
<dbReference type="Proteomes" id="UP000002058">
    <property type="component" value="Unassembled WGS sequence"/>
</dbReference>
<keyword evidence="2" id="KW-1185">Reference proteome</keyword>
<dbReference type="VEuPathDB" id="FungiDB:UREG_01939"/>
<evidence type="ECO:0000313" key="2">
    <source>
        <dbReference type="Proteomes" id="UP000002058"/>
    </source>
</evidence>
<sequence length="75" mass="8757">MDLPQPGESTWRKAMLFRADSWLQQGSKWAKCTLARRQSGFYTCVAWYPKCQMPNAPWTKQSRVMTNPLRCSKSK</sequence>
<accession>C4JJY2</accession>
<proteinExistence type="predicted"/>